<evidence type="ECO:0000259" key="8">
    <source>
        <dbReference type="SMART" id="SM00363"/>
    </source>
</evidence>
<dbReference type="PIRSF" id="PIRSF002116">
    <property type="entry name" value="Ribosomal_S4"/>
    <property type="match status" value="1"/>
</dbReference>
<dbReference type="InterPro" id="IPR036986">
    <property type="entry name" value="S4_RNA-bd_sf"/>
</dbReference>
<evidence type="ECO:0000313" key="9">
    <source>
        <dbReference type="EMBL" id="HHQ80594.1"/>
    </source>
</evidence>
<dbReference type="GO" id="GO:0003735">
    <property type="term" value="F:structural constituent of ribosome"/>
    <property type="evidence" value="ECO:0007669"/>
    <property type="project" value="InterPro"/>
</dbReference>
<dbReference type="SMART" id="SM00363">
    <property type="entry name" value="S4"/>
    <property type="match status" value="1"/>
</dbReference>
<dbReference type="GO" id="GO:0019843">
    <property type="term" value="F:rRNA binding"/>
    <property type="evidence" value="ECO:0007669"/>
    <property type="project" value="UniProtKB-KW"/>
</dbReference>
<dbReference type="InterPro" id="IPR002942">
    <property type="entry name" value="S4_RNA-bd"/>
</dbReference>
<dbReference type="InterPro" id="IPR013845">
    <property type="entry name" value="Ribosomal_eS4_central_region"/>
</dbReference>
<evidence type="ECO:0000256" key="4">
    <source>
        <dbReference type="ARBA" id="ARBA00022980"/>
    </source>
</evidence>
<dbReference type="SUPFAM" id="SSF55174">
    <property type="entry name" value="Alpha-L RNA-binding motif"/>
    <property type="match status" value="1"/>
</dbReference>
<dbReference type="Pfam" id="PF00900">
    <property type="entry name" value="Ribosomal_S4e"/>
    <property type="match status" value="1"/>
</dbReference>
<dbReference type="GO" id="GO:0022627">
    <property type="term" value="C:cytosolic small ribosomal subunit"/>
    <property type="evidence" value="ECO:0007669"/>
    <property type="project" value="TreeGrafter"/>
</dbReference>
<reference evidence="9" key="1">
    <citation type="journal article" date="2020" name="mSystems">
        <title>Genome- and Community-Level Interaction Insights into Carbon Utilization and Element Cycling Functions of Hydrothermarchaeota in Hydrothermal Sediment.</title>
        <authorList>
            <person name="Zhou Z."/>
            <person name="Liu Y."/>
            <person name="Xu W."/>
            <person name="Pan J."/>
            <person name="Luo Z.H."/>
            <person name="Li M."/>
        </authorList>
    </citation>
    <scope>NUCLEOTIDE SEQUENCE [LARGE SCALE GENOMIC DNA]</scope>
    <source>
        <strain evidence="9">SpSt-1116</strain>
    </source>
</reference>
<keyword evidence="4 7" id="KW-0689">Ribosomal protein</keyword>
<evidence type="ECO:0000256" key="3">
    <source>
        <dbReference type="ARBA" id="ARBA00022884"/>
    </source>
</evidence>
<dbReference type="InterPro" id="IPR014722">
    <property type="entry name" value="Rib_uL2_dom2"/>
</dbReference>
<dbReference type="GO" id="GO:0006412">
    <property type="term" value="P:translation"/>
    <property type="evidence" value="ECO:0007669"/>
    <property type="project" value="UniProtKB-UniRule"/>
</dbReference>
<feature type="domain" description="RNA-binding S4" evidence="8">
    <location>
        <begin position="43"/>
        <end position="107"/>
    </location>
</feature>
<dbReference type="EMBL" id="DRZC01000056">
    <property type="protein sequence ID" value="HHQ80594.1"/>
    <property type="molecule type" value="Genomic_DNA"/>
</dbReference>
<dbReference type="Pfam" id="PF01479">
    <property type="entry name" value="S4"/>
    <property type="match status" value="1"/>
</dbReference>
<evidence type="ECO:0000256" key="5">
    <source>
        <dbReference type="ARBA" id="ARBA00023274"/>
    </source>
</evidence>
<proteinExistence type="inferred from homology"/>
<evidence type="ECO:0000256" key="6">
    <source>
        <dbReference type="ARBA" id="ARBA00035272"/>
    </source>
</evidence>
<dbReference type="Gene3D" id="2.30.30.30">
    <property type="match status" value="1"/>
</dbReference>
<organism evidence="9">
    <name type="scientific">Fervidicoccus fontis</name>
    <dbReference type="NCBI Taxonomy" id="683846"/>
    <lineage>
        <taxon>Archaea</taxon>
        <taxon>Thermoproteota</taxon>
        <taxon>Thermoprotei</taxon>
        <taxon>Fervidicoccales</taxon>
        <taxon>Fervidicoccaceae</taxon>
        <taxon>Fervidicoccus</taxon>
    </lineage>
</organism>
<accession>A0A7J3ZKQ0</accession>
<dbReference type="PROSITE" id="PS50889">
    <property type="entry name" value="S4"/>
    <property type="match status" value="1"/>
</dbReference>
<dbReference type="InterPro" id="IPR000876">
    <property type="entry name" value="Ribosomal_eS4"/>
</dbReference>
<dbReference type="NCBIfam" id="NF003312">
    <property type="entry name" value="PRK04313.1"/>
    <property type="match status" value="1"/>
</dbReference>
<comment type="similarity">
    <text evidence="1 7">Belongs to the eukaryotic ribosomal protein eS4 family.</text>
</comment>
<evidence type="ECO:0000256" key="1">
    <source>
        <dbReference type="ARBA" id="ARBA00007500"/>
    </source>
</evidence>
<name>A0A7J3ZKQ0_9CREN</name>
<dbReference type="InterPro" id="IPR038237">
    <property type="entry name" value="Ribosomal_eS4_central_sf"/>
</dbReference>
<evidence type="ECO:0000256" key="7">
    <source>
        <dbReference type="HAMAP-Rule" id="MF_00485"/>
    </source>
</evidence>
<dbReference type="InterPro" id="IPR041982">
    <property type="entry name" value="Ribosomal_eS4_KOW"/>
</dbReference>
<protein>
    <recommendedName>
        <fullName evidence="6 7">Small ribosomal subunit protein eS4</fullName>
    </recommendedName>
</protein>
<evidence type="ECO:0000256" key="2">
    <source>
        <dbReference type="ARBA" id="ARBA00022730"/>
    </source>
</evidence>
<dbReference type="HAMAP" id="MF_00485">
    <property type="entry name" value="Ribosomal_eS4"/>
    <property type="match status" value="1"/>
</dbReference>
<comment type="caution">
    <text evidence="9">The sequence shown here is derived from an EMBL/GenBank/DDBJ whole genome shotgun (WGS) entry which is preliminary data.</text>
</comment>
<dbReference type="FunFam" id="3.10.290.10:FF:000002">
    <property type="entry name" value="40S ribosomal protein S4"/>
    <property type="match status" value="1"/>
</dbReference>
<dbReference type="AlphaFoldDB" id="A0A7J3ZKQ0"/>
<dbReference type="InterPro" id="IPR013843">
    <property type="entry name" value="Ribosomal_eS4_N"/>
</dbReference>
<dbReference type="Gene3D" id="2.40.50.740">
    <property type="match status" value="1"/>
</dbReference>
<dbReference type="Gene3D" id="3.10.290.10">
    <property type="entry name" value="RNA-binding S4 domain"/>
    <property type="match status" value="1"/>
</dbReference>
<dbReference type="PANTHER" id="PTHR11581:SF0">
    <property type="entry name" value="SMALL RIBOSOMAL SUBUNIT PROTEIN ES4"/>
    <property type="match status" value="1"/>
</dbReference>
<keyword evidence="5 7" id="KW-0687">Ribonucleoprotein</keyword>
<dbReference type="Pfam" id="PF08071">
    <property type="entry name" value="RS4NT"/>
    <property type="match status" value="1"/>
</dbReference>
<dbReference type="PANTHER" id="PTHR11581">
    <property type="entry name" value="30S/40S RIBOSOMAL PROTEIN S4"/>
    <property type="match status" value="1"/>
</dbReference>
<gene>
    <name evidence="7" type="primary">rps4e</name>
    <name evidence="9" type="ORF">ENM78_03975</name>
</gene>
<sequence>MARVGGRRHLKPYAAPAFWPIPVKERPWTVKPSPGPHPIWRSIPLAILVRDILGYAQTGREARKIISLGAIEVDGVVRKDYKFPVGTMDVIHVVPERKYFRLVPDSVRFLKLIEISEKEARIKPLRIENKTTVKGGHIQLNLFDGRNVLIRVSDPRNPVEDRYRTLGTLVITVPEQEILDYIPLETGTYAAVFGGKNVGRKGKVIDIKRGMRRYRSIVTLQEESGPLVQTSLEYTYVVGRDKPVITL</sequence>
<dbReference type="CDD" id="cd00165">
    <property type="entry name" value="S4"/>
    <property type="match status" value="1"/>
</dbReference>
<dbReference type="CDD" id="cd06087">
    <property type="entry name" value="KOW_RPS4"/>
    <property type="match status" value="1"/>
</dbReference>
<keyword evidence="2" id="KW-0699">rRNA-binding</keyword>
<keyword evidence="3 7" id="KW-0694">RNA-binding</keyword>